<organism evidence="5 6">
    <name type="scientific">Ruminococcus albus 8</name>
    <dbReference type="NCBI Taxonomy" id="246199"/>
    <lineage>
        <taxon>Bacteria</taxon>
        <taxon>Bacillati</taxon>
        <taxon>Bacillota</taxon>
        <taxon>Clostridia</taxon>
        <taxon>Eubacteriales</taxon>
        <taxon>Oscillospiraceae</taxon>
        <taxon>Ruminococcus</taxon>
    </lineage>
</organism>
<dbReference type="GO" id="GO:0003700">
    <property type="term" value="F:DNA-binding transcription factor activity"/>
    <property type="evidence" value="ECO:0007669"/>
    <property type="project" value="InterPro"/>
</dbReference>
<keyword evidence="6" id="KW-1185">Reference proteome</keyword>
<dbReference type="eggNOG" id="COG1846">
    <property type="taxonomic scope" value="Bacteria"/>
</dbReference>
<keyword evidence="1" id="KW-0805">Transcription regulation</keyword>
<evidence type="ECO:0000256" key="3">
    <source>
        <dbReference type="ARBA" id="ARBA00023163"/>
    </source>
</evidence>
<evidence type="ECO:0000313" key="6">
    <source>
        <dbReference type="Proteomes" id="UP000004259"/>
    </source>
</evidence>
<keyword evidence="3" id="KW-0804">Transcription</keyword>
<dbReference type="PANTHER" id="PTHR42756:SF1">
    <property type="entry name" value="TRANSCRIPTIONAL REPRESSOR OF EMRAB OPERON"/>
    <property type="match status" value="1"/>
</dbReference>
<dbReference type="SMART" id="SM00347">
    <property type="entry name" value="HTH_MARR"/>
    <property type="match status" value="1"/>
</dbReference>
<dbReference type="Gene3D" id="1.10.10.10">
    <property type="entry name" value="Winged helix-like DNA-binding domain superfamily/Winged helix DNA-binding domain"/>
    <property type="match status" value="1"/>
</dbReference>
<dbReference type="PANTHER" id="PTHR42756">
    <property type="entry name" value="TRANSCRIPTIONAL REGULATOR, MARR"/>
    <property type="match status" value="1"/>
</dbReference>
<dbReference type="Pfam" id="PF12802">
    <property type="entry name" value="MarR_2"/>
    <property type="match status" value="1"/>
</dbReference>
<dbReference type="EMBL" id="ADKM02000085">
    <property type="protein sequence ID" value="EGC02859.1"/>
    <property type="molecule type" value="Genomic_DNA"/>
</dbReference>
<comment type="caution">
    <text evidence="5">The sequence shown here is derived from an EMBL/GenBank/DDBJ whole genome shotgun (WGS) entry which is preliminary data.</text>
</comment>
<dbReference type="RefSeq" id="WP_002849888.1">
    <property type="nucleotide sequence ID" value="NZ_ADKM02000085.1"/>
</dbReference>
<evidence type="ECO:0000259" key="4">
    <source>
        <dbReference type="PROSITE" id="PS50995"/>
    </source>
</evidence>
<accession>E9SCS9</accession>
<dbReference type="InterPro" id="IPR036388">
    <property type="entry name" value="WH-like_DNA-bd_sf"/>
</dbReference>
<sequence length="157" mass="17891">MKNDHTRMPRLLLERKDAKPSMFVNDVSRMFMHRVRRECEQNGVPNGYHRILMELSHNDGATQLQLVNLTHLTAPTVSVALGKMESEGLVTRQADTADMRVMKVCLTEKGRGKVAGVREIFHRADDALVKGIPQEELDIAMKVLRKMLVNLLEEEDK</sequence>
<dbReference type="GO" id="GO:0003677">
    <property type="term" value="F:DNA binding"/>
    <property type="evidence" value="ECO:0007669"/>
    <property type="project" value="UniProtKB-KW"/>
</dbReference>
<feature type="domain" description="HTH marR-type" evidence="4">
    <location>
        <begin position="20"/>
        <end position="149"/>
    </location>
</feature>
<dbReference type="STRING" id="246199.CUS_6683"/>
<reference evidence="5 6" key="1">
    <citation type="submission" date="2011-02" db="EMBL/GenBank/DDBJ databases">
        <authorList>
            <person name="Nelson K.E."/>
            <person name="Sutton G."/>
            <person name="Torralba M."/>
            <person name="Durkin S."/>
            <person name="Harkins D."/>
            <person name="Montgomery R."/>
            <person name="Ziemer C."/>
            <person name="Klaassens E."/>
            <person name="Ocuiv P."/>
            <person name="Morrison M."/>
        </authorList>
    </citation>
    <scope>NUCLEOTIDE SEQUENCE [LARGE SCALE GENOMIC DNA]</scope>
    <source>
        <strain evidence="5 6">8</strain>
    </source>
</reference>
<dbReference type="Proteomes" id="UP000004259">
    <property type="component" value="Unassembled WGS sequence"/>
</dbReference>
<name>E9SCS9_RUMAL</name>
<keyword evidence="2" id="KW-0238">DNA-binding</keyword>
<dbReference type="PROSITE" id="PS50995">
    <property type="entry name" value="HTH_MARR_2"/>
    <property type="match status" value="1"/>
</dbReference>
<dbReference type="PRINTS" id="PR00598">
    <property type="entry name" value="HTHMARR"/>
</dbReference>
<dbReference type="InterPro" id="IPR036390">
    <property type="entry name" value="WH_DNA-bd_sf"/>
</dbReference>
<evidence type="ECO:0000313" key="5">
    <source>
        <dbReference type="EMBL" id="EGC02859.1"/>
    </source>
</evidence>
<dbReference type="SUPFAM" id="SSF46785">
    <property type="entry name" value="Winged helix' DNA-binding domain"/>
    <property type="match status" value="1"/>
</dbReference>
<gene>
    <name evidence="5" type="ORF">CUS_6683</name>
</gene>
<protein>
    <submittedName>
        <fullName evidence="5">Transcriptional regulator, MarR family</fullName>
    </submittedName>
</protein>
<evidence type="ECO:0000256" key="1">
    <source>
        <dbReference type="ARBA" id="ARBA00023015"/>
    </source>
</evidence>
<dbReference type="InterPro" id="IPR000835">
    <property type="entry name" value="HTH_MarR-typ"/>
</dbReference>
<dbReference type="OrthoDB" id="1820382at2"/>
<proteinExistence type="predicted"/>
<dbReference type="AlphaFoldDB" id="E9SCS9"/>
<evidence type="ECO:0000256" key="2">
    <source>
        <dbReference type="ARBA" id="ARBA00023125"/>
    </source>
</evidence>